<keyword evidence="7 8" id="KW-0472">Membrane</keyword>
<gene>
    <name evidence="9" type="ORF">WJX74_009640</name>
</gene>
<comment type="similarity">
    <text evidence="2">Belongs to the EMC6 family.</text>
</comment>
<keyword evidence="5" id="KW-0256">Endoplasmic reticulum</keyword>
<evidence type="ECO:0000256" key="3">
    <source>
        <dbReference type="ARBA" id="ARBA00020827"/>
    </source>
</evidence>
<keyword evidence="10" id="KW-1185">Reference proteome</keyword>
<dbReference type="GO" id="GO:0000045">
    <property type="term" value="P:autophagosome assembly"/>
    <property type="evidence" value="ECO:0007669"/>
    <property type="project" value="TreeGrafter"/>
</dbReference>
<keyword evidence="4 8" id="KW-0812">Transmembrane</keyword>
<evidence type="ECO:0000256" key="5">
    <source>
        <dbReference type="ARBA" id="ARBA00022824"/>
    </source>
</evidence>
<reference evidence="9 10" key="1">
    <citation type="journal article" date="2024" name="Nat. Commun.">
        <title>Phylogenomics reveals the evolutionary origins of lichenization in chlorophyte algae.</title>
        <authorList>
            <person name="Puginier C."/>
            <person name="Libourel C."/>
            <person name="Otte J."/>
            <person name="Skaloud P."/>
            <person name="Haon M."/>
            <person name="Grisel S."/>
            <person name="Petersen M."/>
            <person name="Berrin J.G."/>
            <person name="Delaux P.M."/>
            <person name="Dal Grande F."/>
            <person name="Keller J."/>
        </authorList>
    </citation>
    <scope>NUCLEOTIDE SEQUENCE [LARGE SCALE GENOMIC DNA]</scope>
    <source>
        <strain evidence="9 10">SAG 2145</strain>
    </source>
</reference>
<accession>A0AAW1QPE1</accession>
<feature type="transmembrane region" description="Helical" evidence="8">
    <location>
        <begin position="25"/>
        <end position="45"/>
    </location>
</feature>
<name>A0AAW1QPE1_9CHLO</name>
<evidence type="ECO:0000256" key="2">
    <source>
        <dbReference type="ARBA" id="ARBA00009436"/>
    </source>
</evidence>
<dbReference type="PANTHER" id="PTHR20994:SF0">
    <property type="entry name" value="ER MEMBRANE PROTEIN COMPLEX SUBUNIT 6"/>
    <property type="match status" value="1"/>
</dbReference>
<proteinExistence type="inferred from homology"/>
<dbReference type="GO" id="GO:0034975">
    <property type="term" value="P:protein folding in endoplasmic reticulum"/>
    <property type="evidence" value="ECO:0007669"/>
    <property type="project" value="TreeGrafter"/>
</dbReference>
<dbReference type="InterPro" id="IPR008504">
    <property type="entry name" value="Emc6"/>
</dbReference>
<dbReference type="Proteomes" id="UP001438707">
    <property type="component" value="Unassembled WGS sequence"/>
</dbReference>
<comment type="subcellular location">
    <subcellularLocation>
        <location evidence="1">Endoplasmic reticulum membrane</location>
        <topology evidence="1">Multi-pass membrane protein</topology>
    </subcellularLocation>
</comment>
<dbReference type="AlphaFoldDB" id="A0AAW1QPE1"/>
<protein>
    <recommendedName>
        <fullName evidence="3">ER membrane protein complex subunit 6</fullName>
    </recommendedName>
</protein>
<evidence type="ECO:0000313" key="10">
    <source>
        <dbReference type="Proteomes" id="UP001438707"/>
    </source>
</evidence>
<comment type="caution">
    <text evidence="9">The sequence shown here is derived from an EMBL/GenBank/DDBJ whole genome shotgun (WGS) entry which is preliminary data.</text>
</comment>
<evidence type="ECO:0000256" key="1">
    <source>
        <dbReference type="ARBA" id="ARBA00004477"/>
    </source>
</evidence>
<sequence length="118" mass="12546">MEQQGTPPLRLSEALISQSRLRQNVGIVGYVRIFASLAAGLMAGVLGITGWIGFAFFLVLELLTIPPLLLKAEMSPTKFLKPGTHCACVSASASPSFDFLSRPGMELELPATSVSRGP</sequence>
<evidence type="ECO:0000256" key="4">
    <source>
        <dbReference type="ARBA" id="ARBA00022692"/>
    </source>
</evidence>
<evidence type="ECO:0000313" key="9">
    <source>
        <dbReference type="EMBL" id="KAK9822966.1"/>
    </source>
</evidence>
<evidence type="ECO:0000256" key="8">
    <source>
        <dbReference type="SAM" id="Phobius"/>
    </source>
</evidence>
<dbReference type="Pfam" id="PF07019">
    <property type="entry name" value="EMC6"/>
    <property type="match status" value="1"/>
</dbReference>
<keyword evidence="6 8" id="KW-1133">Transmembrane helix</keyword>
<evidence type="ECO:0000256" key="6">
    <source>
        <dbReference type="ARBA" id="ARBA00022989"/>
    </source>
</evidence>
<dbReference type="GO" id="GO:0072546">
    <property type="term" value="C:EMC complex"/>
    <property type="evidence" value="ECO:0007669"/>
    <property type="project" value="InterPro"/>
</dbReference>
<dbReference type="InterPro" id="IPR029008">
    <property type="entry name" value="EMC6-like"/>
</dbReference>
<dbReference type="PANTHER" id="PTHR20994">
    <property type="entry name" value="ER MEMBRANE PROTEIN COMPLEX SUBUNIT 6"/>
    <property type="match status" value="1"/>
</dbReference>
<evidence type="ECO:0000256" key="7">
    <source>
        <dbReference type="ARBA" id="ARBA00023136"/>
    </source>
</evidence>
<organism evidence="9 10">
    <name type="scientific">Apatococcus lobatus</name>
    <dbReference type="NCBI Taxonomy" id="904363"/>
    <lineage>
        <taxon>Eukaryota</taxon>
        <taxon>Viridiplantae</taxon>
        <taxon>Chlorophyta</taxon>
        <taxon>core chlorophytes</taxon>
        <taxon>Trebouxiophyceae</taxon>
        <taxon>Chlorellales</taxon>
        <taxon>Chlorellaceae</taxon>
        <taxon>Apatococcus</taxon>
    </lineage>
</organism>
<dbReference type="EMBL" id="JALJOS010000029">
    <property type="protein sequence ID" value="KAK9822966.1"/>
    <property type="molecule type" value="Genomic_DNA"/>
</dbReference>